<evidence type="ECO:0000313" key="2">
    <source>
        <dbReference type="EMBL" id="KIJ26153.1"/>
    </source>
</evidence>
<dbReference type="EMBL" id="KN837381">
    <property type="protein sequence ID" value="KIJ26153.1"/>
    <property type="molecule type" value="Genomic_DNA"/>
</dbReference>
<organism evidence="2 3">
    <name type="scientific">Sphaerobolus stellatus (strain SS14)</name>
    <dbReference type="NCBI Taxonomy" id="990650"/>
    <lineage>
        <taxon>Eukaryota</taxon>
        <taxon>Fungi</taxon>
        <taxon>Dikarya</taxon>
        <taxon>Basidiomycota</taxon>
        <taxon>Agaricomycotina</taxon>
        <taxon>Agaricomycetes</taxon>
        <taxon>Phallomycetidae</taxon>
        <taxon>Geastrales</taxon>
        <taxon>Sphaerobolaceae</taxon>
        <taxon>Sphaerobolus</taxon>
    </lineage>
</organism>
<reference evidence="2 3" key="1">
    <citation type="submission" date="2014-06" db="EMBL/GenBank/DDBJ databases">
        <title>Evolutionary Origins and Diversification of the Mycorrhizal Mutualists.</title>
        <authorList>
            <consortium name="DOE Joint Genome Institute"/>
            <consortium name="Mycorrhizal Genomics Consortium"/>
            <person name="Kohler A."/>
            <person name="Kuo A."/>
            <person name="Nagy L.G."/>
            <person name="Floudas D."/>
            <person name="Copeland A."/>
            <person name="Barry K.W."/>
            <person name="Cichocki N."/>
            <person name="Veneault-Fourrey C."/>
            <person name="LaButti K."/>
            <person name="Lindquist E.A."/>
            <person name="Lipzen A."/>
            <person name="Lundell T."/>
            <person name="Morin E."/>
            <person name="Murat C."/>
            <person name="Riley R."/>
            <person name="Ohm R."/>
            <person name="Sun H."/>
            <person name="Tunlid A."/>
            <person name="Henrissat B."/>
            <person name="Grigoriev I.V."/>
            <person name="Hibbett D.S."/>
            <person name="Martin F."/>
        </authorList>
    </citation>
    <scope>NUCLEOTIDE SEQUENCE [LARGE SCALE GENOMIC DNA]</scope>
    <source>
        <strain evidence="2 3">SS14</strain>
    </source>
</reference>
<dbReference type="AlphaFoldDB" id="A0A0C9TAM1"/>
<dbReference type="Proteomes" id="UP000054279">
    <property type="component" value="Unassembled WGS sequence"/>
</dbReference>
<name>A0A0C9TAM1_SPHS4</name>
<sequence length="227" mass="25355">MQTPFAFVFPESQEKAQLIFSTLFISSISPASPNRTQPPKMVDNPLLPPPLPNDVGNAVQGVDEVLESFGEEVNDLEVAENESSVGLEQETLMARNAMEQESKSAISHQLTARLSHEVISILPKLYSIRNILKELDPSSIEAIPDLREFFNLSQSIGNLGNEGTSAIRHPSVNFCPHTPEDEEEDSRHRDELKKRKALLPPSPERTQKPSLNKCLTQYYAANHLERT</sequence>
<protein>
    <submittedName>
        <fullName evidence="2">Uncharacterized protein</fullName>
    </submittedName>
</protein>
<gene>
    <name evidence="2" type="ORF">M422DRAFT_55639</name>
</gene>
<accession>A0A0C9TAM1</accession>
<proteinExistence type="predicted"/>
<evidence type="ECO:0000256" key="1">
    <source>
        <dbReference type="SAM" id="MobiDB-lite"/>
    </source>
</evidence>
<feature type="region of interest" description="Disordered" evidence="1">
    <location>
        <begin position="177"/>
        <end position="212"/>
    </location>
</feature>
<evidence type="ECO:0000313" key="3">
    <source>
        <dbReference type="Proteomes" id="UP000054279"/>
    </source>
</evidence>
<dbReference type="HOGENOM" id="CLU_1176055_0_0_1"/>
<keyword evidence="3" id="KW-1185">Reference proteome</keyword>